<dbReference type="GO" id="GO:0016853">
    <property type="term" value="F:isomerase activity"/>
    <property type="evidence" value="ECO:0007669"/>
    <property type="project" value="UniProtKB-KW"/>
</dbReference>
<dbReference type="Gene3D" id="3.90.25.10">
    <property type="entry name" value="UDP-galactose 4-epimerase, domain 1"/>
    <property type="match status" value="1"/>
</dbReference>
<dbReference type="EC" id="1.1.1.271" evidence="4"/>
<comment type="similarity">
    <text evidence="3">Belongs to the NAD(P)-dependent epimerase/dehydratase family. Fucose synthase subfamily.</text>
</comment>
<evidence type="ECO:0000256" key="1">
    <source>
        <dbReference type="ARBA" id="ARBA00002870"/>
    </source>
</evidence>
<dbReference type="AlphaFoldDB" id="A0A068WH83"/>
<dbReference type="InterPro" id="IPR036291">
    <property type="entry name" value="NAD(P)-bd_dom_sf"/>
</dbReference>
<sequence>MKQRKSGESIKWLNCIMSDAAKVILVTGGSGLVGHGIRLALENYNLKESGEKWIFASSKDINLCSYTETLAYFESVRPTHVVHLAAKVGGLFANLSDNLGFFRTNMQINDNLLDACSKFGVRKTISCLSTCIFPDNTTYPIDETMVHNGPPHFSNYGYAYAKRMIDVLNHAYTEECGTVFTSIIPTNVFGPFDNFNLEKGHVLPALIHKAYLAKKADEPLLVLGSGAPLRQFIYSIDLGRLIVWVLRHYDQPEPIILSVPETDEISIKDAASVIVSAMGCTGLTFDSSKADGQFKKTASVGKLMSLYPNFQFTPFPKAIADTCEWFTVNFDTFLQLTVFEKNLKGNLYLHCFPPIFEIYVNLSPQFFESFELTAMRTNLLFMAKPLNECLPLFRLCRSSNSTSVFVVLITYPKDY</sequence>
<keyword evidence="6" id="KW-0560">Oxidoreductase</keyword>
<evidence type="ECO:0000313" key="12">
    <source>
        <dbReference type="WBParaSite" id="EgrG_000476900"/>
    </source>
</evidence>
<proteinExistence type="inferred from homology"/>
<evidence type="ECO:0000256" key="3">
    <source>
        <dbReference type="ARBA" id="ARBA00005959"/>
    </source>
</evidence>
<evidence type="ECO:0000256" key="7">
    <source>
        <dbReference type="ARBA" id="ARBA00023235"/>
    </source>
</evidence>
<accession>A0A068WH83</accession>
<dbReference type="GO" id="GO:0042351">
    <property type="term" value="P:'de novo' GDP-L-fucose biosynthetic process"/>
    <property type="evidence" value="ECO:0007669"/>
    <property type="project" value="UniProtKB-UniPathway"/>
</dbReference>
<dbReference type="GO" id="GO:0050577">
    <property type="term" value="F:GDP-L-fucose synthase activity"/>
    <property type="evidence" value="ECO:0007669"/>
    <property type="project" value="UniProtKB-EC"/>
</dbReference>
<dbReference type="Pfam" id="PF01370">
    <property type="entry name" value="Epimerase"/>
    <property type="match status" value="1"/>
</dbReference>
<evidence type="ECO:0000256" key="5">
    <source>
        <dbReference type="ARBA" id="ARBA00022857"/>
    </source>
</evidence>
<evidence type="ECO:0000256" key="8">
    <source>
        <dbReference type="ARBA" id="ARBA00032995"/>
    </source>
</evidence>
<dbReference type="CDD" id="cd05239">
    <property type="entry name" value="GDP_FS_SDR_e"/>
    <property type="match status" value="1"/>
</dbReference>
<dbReference type="PANTHER" id="PTHR43238">
    <property type="entry name" value="GDP-L-FUCOSE SYNTHASE"/>
    <property type="match status" value="1"/>
</dbReference>
<evidence type="ECO:0000256" key="2">
    <source>
        <dbReference type="ARBA" id="ARBA00004883"/>
    </source>
</evidence>
<organism evidence="10">
    <name type="scientific">Echinococcus granulosus</name>
    <name type="common">Hydatid tapeworm</name>
    <dbReference type="NCBI Taxonomy" id="6210"/>
    <lineage>
        <taxon>Eukaryota</taxon>
        <taxon>Metazoa</taxon>
        <taxon>Spiralia</taxon>
        <taxon>Lophotrochozoa</taxon>
        <taxon>Platyhelminthes</taxon>
        <taxon>Cestoda</taxon>
        <taxon>Eucestoda</taxon>
        <taxon>Cyclophyllidea</taxon>
        <taxon>Taeniidae</taxon>
        <taxon>Echinococcus</taxon>
        <taxon>Echinococcus granulosus group</taxon>
    </lineage>
</organism>
<evidence type="ECO:0000313" key="10">
    <source>
        <dbReference type="EMBL" id="CDS19461.1"/>
    </source>
</evidence>
<dbReference type="UniPathway" id="UPA00128">
    <property type="reaction ID" value="UER00191"/>
</dbReference>
<dbReference type="PANTHER" id="PTHR43238:SF1">
    <property type="entry name" value="GDP-L-FUCOSE SYNTHASE"/>
    <property type="match status" value="1"/>
</dbReference>
<evidence type="ECO:0000256" key="6">
    <source>
        <dbReference type="ARBA" id="ARBA00023002"/>
    </source>
</evidence>
<protein>
    <recommendedName>
        <fullName evidence="4">GDP-L-fucose synthase</fullName>
        <ecNumber evidence="4">1.1.1.271</ecNumber>
    </recommendedName>
    <alternativeName>
        <fullName evidence="8">GDP-4-keto-6-deoxy-D-mannose-3,5-epimerase-4-reductase</fullName>
    </alternativeName>
</protein>
<dbReference type="EMBL" id="LK028579">
    <property type="protein sequence ID" value="CDS19461.1"/>
    <property type="molecule type" value="Genomic_DNA"/>
</dbReference>
<dbReference type="InterPro" id="IPR001509">
    <property type="entry name" value="Epimerase_deHydtase"/>
</dbReference>
<evidence type="ECO:0000313" key="11">
    <source>
        <dbReference type="Proteomes" id="UP000492820"/>
    </source>
</evidence>
<keyword evidence="7" id="KW-0413">Isomerase</keyword>
<gene>
    <name evidence="10" type="ORF">EgrG_000476900</name>
</gene>
<dbReference type="OrthoDB" id="202470at2759"/>
<comment type="function">
    <text evidence="1">Catalyzes the two-step NADP-dependent conversion of GDP-4-dehydro-6-deoxy-D-mannose to GDP-fucose, involving an epimerase and a reductase reaction.</text>
</comment>
<reference evidence="10 11" key="1">
    <citation type="journal article" date="2013" name="Nature">
        <title>The genomes of four tapeworm species reveal adaptations to parasitism.</title>
        <authorList>
            <person name="Tsai I.J."/>
            <person name="Zarowiecki M."/>
            <person name="Holroyd N."/>
            <person name="Garciarrubio A."/>
            <person name="Sanchez-Flores A."/>
            <person name="Brooks K.L."/>
            <person name="Tracey A."/>
            <person name="Bobes R.J."/>
            <person name="Fragoso G."/>
            <person name="Sciutto E."/>
            <person name="Aslett M."/>
            <person name="Beasley H."/>
            <person name="Bennett H.M."/>
            <person name="Cai J."/>
            <person name="Camicia F."/>
            <person name="Clark R."/>
            <person name="Cucher M."/>
            <person name="De Silva N."/>
            <person name="Day T.A."/>
            <person name="Deplazes P."/>
            <person name="Estrada K."/>
            <person name="Fernandez C."/>
            <person name="Holland P.W."/>
            <person name="Hou J."/>
            <person name="Hu S."/>
            <person name="Huckvale T."/>
            <person name="Hung S.S."/>
            <person name="Kamenetzky L."/>
            <person name="Keane J.A."/>
            <person name="Kiss F."/>
            <person name="Koziol U."/>
            <person name="Lambert O."/>
            <person name="Liu K."/>
            <person name="Luo X."/>
            <person name="Luo Y."/>
            <person name="Macchiaroli N."/>
            <person name="Nichol S."/>
            <person name="Paps J."/>
            <person name="Parkinson J."/>
            <person name="Pouchkina-Stantcheva N."/>
            <person name="Riddiford N."/>
            <person name="Rosenzvit M."/>
            <person name="Salinas G."/>
            <person name="Wasmuth J.D."/>
            <person name="Zamanian M."/>
            <person name="Zheng Y."/>
            <person name="Cai X."/>
            <person name="Soberon X."/>
            <person name="Olson P.D."/>
            <person name="Laclette J.P."/>
            <person name="Brehm K."/>
            <person name="Berriman M."/>
            <person name="Garciarrubio A."/>
            <person name="Bobes R.J."/>
            <person name="Fragoso G."/>
            <person name="Sanchez-Flores A."/>
            <person name="Estrada K."/>
            <person name="Cevallos M.A."/>
            <person name="Morett E."/>
            <person name="Gonzalez V."/>
            <person name="Portillo T."/>
            <person name="Ochoa-Leyva A."/>
            <person name="Jose M.V."/>
            <person name="Sciutto E."/>
            <person name="Landa A."/>
            <person name="Jimenez L."/>
            <person name="Valdes V."/>
            <person name="Carrero J.C."/>
            <person name="Larralde C."/>
            <person name="Morales-Montor J."/>
            <person name="Limon-Lason J."/>
            <person name="Soberon X."/>
            <person name="Laclette J.P."/>
        </authorList>
    </citation>
    <scope>NUCLEOTIDE SEQUENCE [LARGE SCALE GENOMIC DNA]</scope>
</reference>
<dbReference type="SUPFAM" id="SSF51735">
    <property type="entry name" value="NAD(P)-binding Rossmann-fold domains"/>
    <property type="match status" value="1"/>
</dbReference>
<evidence type="ECO:0000259" key="9">
    <source>
        <dbReference type="Pfam" id="PF01370"/>
    </source>
</evidence>
<keyword evidence="5" id="KW-0521">NADP</keyword>
<dbReference type="Proteomes" id="UP000492820">
    <property type="component" value="Unassembled WGS sequence"/>
</dbReference>
<reference evidence="12" key="3">
    <citation type="submission" date="2020-10" db="UniProtKB">
        <authorList>
            <consortium name="WormBaseParasite"/>
        </authorList>
    </citation>
    <scope>IDENTIFICATION</scope>
</reference>
<reference evidence="10" key="2">
    <citation type="submission" date="2014-06" db="EMBL/GenBank/DDBJ databases">
        <authorList>
            <person name="Aslett M."/>
        </authorList>
    </citation>
    <scope>NUCLEOTIDE SEQUENCE</scope>
</reference>
<dbReference type="WBParaSite" id="EgrG_000476900">
    <property type="protein sequence ID" value="EgrG_000476900"/>
    <property type="gene ID" value="EgrG_000476900"/>
</dbReference>
<comment type="pathway">
    <text evidence="2">Nucleotide-sugar biosynthesis; GDP-L-fucose biosynthesis via de novo pathway; GDP-L-fucose from GDP-alpha-D-mannose: step 2/2.</text>
</comment>
<evidence type="ECO:0000256" key="4">
    <source>
        <dbReference type="ARBA" id="ARBA00012371"/>
    </source>
</evidence>
<dbReference type="HAMAP" id="MF_00956">
    <property type="entry name" value="GDP_fucose_synth"/>
    <property type="match status" value="1"/>
</dbReference>
<dbReference type="Gene3D" id="3.40.50.720">
    <property type="entry name" value="NAD(P)-binding Rossmann-like Domain"/>
    <property type="match status" value="1"/>
</dbReference>
<name>A0A068WH83_ECHGR</name>
<feature type="domain" description="NAD-dependent epimerase/dehydratase" evidence="9">
    <location>
        <begin position="24"/>
        <end position="253"/>
    </location>
</feature>
<dbReference type="InterPro" id="IPR028614">
    <property type="entry name" value="GDP_fucose/colitose_synth"/>
</dbReference>